<keyword evidence="10" id="KW-0413">Isomerase</keyword>
<dbReference type="InterPro" id="IPR014152">
    <property type="entry name" value="AddA"/>
</dbReference>
<evidence type="ECO:0000256" key="7">
    <source>
        <dbReference type="ARBA" id="ARBA00022840"/>
    </source>
</evidence>
<reference evidence="17 18" key="1">
    <citation type="submission" date="2009-08" db="EMBL/GenBank/DDBJ databases">
        <authorList>
            <person name="Muzny D."/>
            <person name="Qin X."/>
            <person name="Deng J."/>
            <person name="Jiang H."/>
            <person name="Liu Y."/>
            <person name="Qu J."/>
            <person name="Song X.-Z."/>
            <person name="Zhang L."/>
            <person name="Thornton R."/>
            <person name="Coyle M."/>
            <person name="Francisco L."/>
            <person name="Jackson L."/>
            <person name="Javaid M."/>
            <person name="Korchina V."/>
            <person name="Kovar C."/>
            <person name="Mata R."/>
            <person name="Mathew T."/>
            <person name="Ngo R."/>
            <person name="Nguyen L."/>
            <person name="Nguyen N."/>
            <person name="Okwuonu G."/>
            <person name="Ongeri F."/>
            <person name="Pham C."/>
            <person name="Simmons D."/>
            <person name="Wilczek-Boney K."/>
            <person name="Hale W."/>
            <person name="Jakkamsetti A."/>
            <person name="Pham P."/>
            <person name="Ruth R."/>
            <person name="San Lucas F."/>
            <person name="Warren J."/>
            <person name="Zhang J."/>
            <person name="Zhao Z."/>
            <person name="Zhou C."/>
            <person name="Zhu D."/>
            <person name="Lee S."/>
            <person name="Bess C."/>
            <person name="Blankenburg K."/>
            <person name="Forbes L."/>
            <person name="Fu Q."/>
            <person name="Gubbala S."/>
            <person name="Hirani K."/>
            <person name="Jayaseelan J.C."/>
            <person name="Lara F."/>
            <person name="Munidasa M."/>
            <person name="Palculict T."/>
            <person name="Patil S."/>
            <person name="Pu L.-L."/>
            <person name="Saada N."/>
            <person name="Tang L."/>
            <person name="Weissenberger G."/>
            <person name="Zhu Y."/>
            <person name="Hemphill L."/>
            <person name="Shang Y."/>
            <person name="Youmans B."/>
            <person name="Ayvaz T."/>
            <person name="Ross M."/>
            <person name="Santibanez J."/>
            <person name="Aqrawi P."/>
            <person name="Gross S."/>
            <person name="Joshi V."/>
            <person name="Fowler G."/>
            <person name="Nazareth L."/>
            <person name="Reid J."/>
            <person name="Worley K."/>
            <person name="Petrosino J."/>
            <person name="Highlander S."/>
            <person name="Gibbs R."/>
            <person name="Gibbs R."/>
        </authorList>
    </citation>
    <scope>NUCLEOTIDE SEQUENCE [LARGE SCALE GENOMIC DNA]</scope>
    <source>
        <strain evidence="17 18">ATCC 51170</strain>
    </source>
</reference>
<feature type="domain" description="UvrD-like helicase ATP-binding" evidence="15">
    <location>
        <begin position="12"/>
        <end position="459"/>
    </location>
</feature>
<keyword evidence="1" id="KW-0540">Nuclease</keyword>
<dbReference type="InterPro" id="IPR014016">
    <property type="entry name" value="UvrD-like_ATP-bd"/>
</dbReference>
<keyword evidence="8" id="KW-0238">DNA-binding</keyword>
<comment type="catalytic activity">
    <reaction evidence="13">
        <text>ATP + H2O = ADP + phosphate + H(+)</text>
        <dbReference type="Rhea" id="RHEA:13065"/>
        <dbReference type="ChEBI" id="CHEBI:15377"/>
        <dbReference type="ChEBI" id="CHEBI:15378"/>
        <dbReference type="ChEBI" id="CHEBI:30616"/>
        <dbReference type="ChEBI" id="CHEBI:43474"/>
        <dbReference type="ChEBI" id="CHEBI:456216"/>
        <dbReference type="EC" id="5.6.2.4"/>
    </reaction>
</comment>
<dbReference type="GO" id="GO:0004527">
    <property type="term" value="F:exonuclease activity"/>
    <property type="evidence" value="ECO:0007669"/>
    <property type="project" value="UniProtKB-KW"/>
</dbReference>
<evidence type="ECO:0000256" key="8">
    <source>
        <dbReference type="ARBA" id="ARBA00023125"/>
    </source>
</evidence>
<evidence type="ECO:0000256" key="1">
    <source>
        <dbReference type="ARBA" id="ARBA00022722"/>
    </source>
</evidence>
<evidence type="ECO:0000256" key="13">
    <source>
        <dbReference type="ARBA" id="ARBA00048988"/>
    </source>
</evidence>
<dbReference type="AlphaFoldDB" id="C7HSP5"/>
<dbReference type="GO" id="GO:0033202">
    <property type="term" value="C:DNA helicase complex"/>
    <property type="evidence" value="ECO:0007669"/>
    <property type="project" value="TreeGrafter"/>
</dbReference>
<dbReference type="EC" id="5.6.2.4" evidence="12"/>
<evidence type="ECO:0000256" key="6">
    <source>
        <dbReference type="ARBA" id="ARBA00022839"/>
    </source>
</evidence>
<dbReference type="GO" id="GO:0005829">
    <property type="term" value="C:cytosol"/>
    <property type="evidence" value="ECO:0007669"/>
    <property type="project" value="TreeGrafter"/>
</dbReference>
<dbReference type="GO" id="GO:0043138">
    <property type="term" value="F:3'-5' DNA helicase activity"/>
    <property type="evidence" value="ECO:0007669"/>
    <property type="project" value="UniProtKB-EC"/>
</dbReference>
<dbReference type="SUPFAM" id="SSF52980">
    <property type="entry name" value="Restriction endonuclease-like"/>
    <property type="match status" value="1"/>
</dbReference>
<keyword evidence="3" id="KW-0227">DNA damage</keyword>
<keyword evidence="18" id="KW-1185">Reference proteome</keyword>
<dbReference type="InterPro" id="IPR011335">
    <property type="entry name" value="Restrct_endonuc-II-like"/>
</dbReference>
<evidence type="ECO:0000256" key="12">
    <source>
        <dbReference type="ARBA" id="ARBA00034808"/>
    </source>
</evidence>
<proteinExistence type="predicted"/>
<dbReference type="Gene3D" id="3.90.320.10">
    <property type="match status" value="1"/>
</dbReference>
<dbReference type="HOGENOM" id="CLU_001114_3_1_9"/>
<name>C7HSP5_9FIRM</name>
<keyword evidence="5 14" id="KW-0347">Helicase</keyword>
<dbReference type="GO" id="GO:0006302">
    <property type="term" value="P:double-strand break repair"/>
    <property type="evidence" value="ECO:0007669"/>
    <property type="project" value="InterPro"/>
</dbReference>
<dbReference type="Pfam" id="PF00580">
    <property type="entry name" value="UvrD-helicase"/>
    <property type="match status" value="1"/>
</dbReference>
<keyword evidence="4 14" id="KW-0378">Hydrolase</keyword>
<dbReference type="PROSITE" id="PS51217">
    <property type="entry name" value="UVRD_HELICASE_CTER"/>
    <property type="match status" value="1"/>
</dbReference>
<comment type="caution">
    <text evidence="17">The sequence shown here is derived from an EMBL/GenBank/DDBJ whole genome shotgun (WGS) entry which is preliminary data.</text>
</comment>
<dbReference type="InterPro" id="IPR000212">
    <property type="entry name" value="DNA_helicase_UvrD/REP"/>
</dbReference>
<dbReference type="InterPro" id="IPR011604">
    <property type="entry name" value="PDDEXK-like_dom_sf"/>
</dbReference>
<dbReference type="PANTHER" id="PTHR11070:SF48">
    <property type="entry name" value="ATP-DEPENDENT HELICASE_NUCLEASE SUBUNIT A"/>
    <property type="match status" value="1"/>
</dbReference>
<dbReference type="InterPro" id="IPR014017">
    <property type="entry name" value="DNA_helicase_UvrD-like_C"/>
</dbReference>
<evidence type="ECO:0000256" key="11">
    <source>
        <dbReference type="ARBA" id="ARBA00034617"/>
    </source>
</evidence>
<evidence type="ECO:0000256" key="9">
    <source>
        <dbReference type="ARBA" id="ARBA00023204"/>
    </source>
</evidence>
<keyword evidence="6" id="KW-0269">Exonuclease</keyword>
<evidence type="ECO:0000256" key="4">
    <source>
        <dbReference type="ARBA" id="ARBA00022801"/>
    </source>
</evidence>
<evidence type="ECO:0000256" key="3">
    <source>
        <dbReference type="ARBA" id="ARBA00022763"/>
    </source>
</evidence>
<evidence type="ECO:0000313" key="18">
    <source>
        <dbReference type="Proteomes" id="UP000003821"/>
    </source>
</evidence>
<dbReference type="SUPFAM" id="SSF52540">
    <property type="entry name" value="P-loop containing nucleoside triphosphate hydrolases"/>
    <property type="match status" value="1"/>
</dbReference>
<evidence type="ECO:0000256" key="2">
    <source>
        <dbReference type="ARBA" id="ARBA00022741"/>
    </source>
</evidence>
<dbReference type="Proteomes" id="UP000003821">
    <property type="component" value="Unassembled WGS sequence"/>
</dbReference>
<dbReference type="Pfam" id="PF13361">
    <property type="entry name" value="UvrD_C"/>
    <property type="match status" value="1"/>
</dbReference>
<dbReference type="Gene3D" id="3.40.50.300">
    <property type="entry name" value="P-loop containing nucleotide triphosphate hydrolases"/>
    <property type="match status" value="4"/>
</dbReference>
<sequence length="1139" mass="134640">MILKRSNQMSKFKPTDDQKKAIETRGKNIIVSAAAGSGKTRVLVDRLVSIMLEEKIPIKNMIIVTFTNKASVEMKDRIRQKLNELMKEGNSDKIFIKNQIKSINDAFIKTLHSFCADMLRENFYLSDNLSPSFKIAADSKQALLRKDAIDELFEDEYEKNDSNFINFLHNFASSKDDKDAKNIILDLYDFSKSQINPHQWLCDNTNNNFDFEKFKFYIKERIETIILNARDLEDYIKEKSMRDKYFIMIEKDLSYLEKIKNSIEEKTWDEVIEIFENGLANMVTISKKLDDPNENAYVKAKKNAYKDEFNIVKDFVKNTDSITRGFFNPLEDKILNELKNLVFSFEKIYTNKKREENYLDFSDMEHEFIKLLDNEKLQSKLKKQFKYIFFDEYQDSNDIQNYIVEKLKNENNLFFVGDVKQSIYGFRNARPELFLKKLEGYDTDSNCLRINLSKNFRTDKDLIDFNNYIFDRLMTRKNSDIAYKDDNHRLNYHFEFDEKYPKVSIKALAKNVSEEAYLTKEINNLINSGLEYKDIAILLRSSSKAYLFENELKRAGIPFSSDISKISFETVEVEFFINILKYIANPNDDISLLSVLRSEIFNFSEDDLAEISLSSEKSHFYKKFKEYEKENENNLSQKISDFNTIFTDFSYILNFSTMYDFANIIFEKSGFYDFLKARDRGEERVKNIEAFIELMDDYDKNNENSLFGFLAYIDNLKNQKKDNLKASRNLSDDENLVRIMTIHKSKGLEFKAVILPDFSKRFNTRDNSKDMVLDKDLGIGINIADWENKIKISSIKRDLILEKSNLNDKKEEMRVLYVALTRAERKISIIGKKDLNQKGLEKILNANSVLDLSSYMDWILKILCDDKIMSDFIDIDYKTDAFNKGFLEIKYIEDFIEDYKKDYTDVEKLIGADEYNQKIYKDIEEVFNFSYKNKENINKSLKKSVTEIAKNYDLSKDGYEKSPFEENEAFYEFRKPNFEEIKLSATDKGTLIHKIFQELEVKSYDLNSLEKEINKLVDLGKIKKEYLPYINFENILGFFNSKIIQDLMKKSPKIRKEESFLRKIDDFYVNGQIDIMFESQNEVVLMDFKTDSIKREGFYDKQLEIYKDSIEEALGKKVISSYIYWYNFKEFEQVNKNHH</sequence>
<dbReference type="NCBIfam" id="TIGR02785">
    <property type="entry name" value="addA_Gpos"/>
    <property type="match status" value="1"/>
</dbReference>
<dbReference type="Gene3D" id="1.10.486.10">
    <property type="entry name" value="PCRA, domain 4"/>
    <property type="match status" value="1"/>
</dbReference>
<dbReference type="eggNOG" id="COG1074">
    <property type="taxonomic scope" value="Bacteria"/>
</dbReference>
<evidence type="ECO:0000313" key="17">
    <source>
        <dbReference type="EMBL" id="EEU13161.1"/>
    </source>
</evidence>
<organism evidence="17 18">
    <name type="scientific">Anaerococcus vaginalis ATCC 51170</name>
    <dbReference type="NCBI Taxonomy" id="655811"/>
    <lineage>
        <taxon>Bacteria</taxon>
        <taxon>Bacillati</taxon>
        <taxon>Bacillota</taxon>
        <taxon>Tissierellia</taxon>
        <taxon>Tissierellales</taxon>
        <taxon>Peptoniphilaceae</taxon>
        <taxon>Anaerococcus</taxon>
    </lineage>
</organism>
<evidence type="ECO:0000256" key="10">
    <source>
        <dbReference type="ARBA" id="ARBA00023235"/>
    </source>
</evidence>
<keyword evidence="9" id="KW-0234">DNA repair</keyword>
<feature type="binding site" evidence="14">
    <location>
        <begin position="33"/>
        <end position="40"/>
    </location>
    <ligand>
        <name>ATP</name>
        <dbReference type="ChEBI" id="CHEBI:30616"/>
    </ligand>
</feature>
<evidence type="ECO:0000256" key="5">
    <source>
        <dbReference type="ARBA" id="ARBA00022806"/>
    </source>
</evidence>
<dbReference type="EMBL" id="ACXU01000005">
    <property type="protein sequence ID" value="EEU13161.1"/>
    <property type="molecule type" value="Genomic_DNA"/>
</dbReference>
<dbReference type="GO" id="GO:0000725">
    <property type="term" value="P:recombinational repair"/>
    <property type="evidence" value="ECO:0007669"/>
    <property type="project" value="TreeGrafter"/>
</dbReference>
<dbReference type="PANTHER" id="PTHR11070">
    <property type="entry name" value="UVRD / RECB / PCRA DNA HELICASE FAMILY MEMBER"/>
    <property type="match status" value="1"/>
</dbReference>
<protein>
    <recommendedName>
        <fullName evidence="12">DNA 3'-5' helicase</fullName>
        <ecNumber evidence="12">5.6.2.4</ecNumber>
    </recommendedName>
</protein>
<evidence type="ECO:0000259" key="16">
    <source>
        <dbReference type="PROSITE" id="PS51217"/>
    </source>
</evidence>
<gene>
    <name evidence="17" type="ORF">HMPREF0078_0296</name>
</gene>
<dbReference type="GO" id="GO:0005524">
    <property type="term" value="F:ATP binding"/>
    <property type="evidence" value="ECO:0007669"/>
    <property type="project" value="UniProtKB-UniRule"/>
</dbReference>
<feature type="domain" description="UvrD-like helicase C-terminal" evidence="16">
    <location>
        <begin position="471"/>
        <end position="747"/>
    </location>
</feature>
<dbReference type="GO" id="GO:0016887">
    <property type="term" value="F:ATP hydrolysis activity"/>
    <property type="evidence" value="ECO:0007669"/>
    <property type="project" value="RHEA"/>
</dbReference>
<keyword evidence="7 14" id="KW-0067">ATP-binding</keyword>
<evidence type="ECO:0000259" key="15">
    <source>
        <dbReference type="PROSITE" id="PS51198"/>
    </source>
</evidence>
<dbReference type="GO" id="GO:0003677">
    <property type="term" value="F:DNA binding"/>
    <property type="evidence" value="ECO:0007669"/>
    <property type="project" value="UniProtKB-KW"/>
</dbReference>
<comment type="catalytic activity">
    <reaction evidence="11">
        <text>Couples ATP hydrolysis with the unwinding of duplex DNA by translocating in the 3'-5' direction.</text>
        <dbReference type="EC" id="5.6.2.4"/>
    </reaction>
</comment>
<accession>C7HSP5</accession>
<dbReference type="PROSITE" id="PS51198">
    <property type="entry name" value="UVRD_HELICASE_ATP_BIND"/>
    <property type="match status" value="1"/>
</dbReference>
<keyword evidence="2 14" id="KW-0547">Nucleotide-binding</keyword>
<evidence type="ECO:0000256" key="14">
    <source>
        <dbReference type="PROSITE-ProRule" id="PRU00560"/>
    </source>
</evidence>
<dbReference type="InterPro" id="IPR027417">
    <property type="entry name" value="P-loop_NTPase"/>
</dbReference>